<feature type="transmembrane region" description="Helical" evidence="6">
    <location>
        <begin position="257"/>
        <end position="279"/>
    </location>
</feature>
<comment type="caution">
    <text evidence="8">The sequence shown here is derived from an EMBL/GenBank/DDBJ whole genome shotgun (WGS) entry which is preliminary data.</text>
</comment>
<feature type="transmembrane region" description="Helical" evidence="6">
    <location>
        <begin position="366"/>
        <end position="387"/>
    </location>
</feature>
<feature type="domain" description="Cytochrome c assembly protein" evidence="7">
    <location>
        <begin position="181"/>
        <end position="391"/>
    </location>
</feature>
<keyword evidence="3" id="KW-0201">Cytochrome c-type biogenesis</keyword>
<dbReference type="Proteomes" id="UP000029273">
    <property type="component" value="Unassembled WGS sequence"/>
</dbReference>
<dbReference type="InterPro" id="IPR045062">
    <property type="entry name" value="Cyt_c_biogenesis_CcsA/CcmC"/>
</dbReference>
<dbReference type="PANTHER" id="PTHR30071">
    <property type="entry name" value="HEME EXPORTER PROTEIN C"/>
    <property type="match status" value="1"/>
</dbReference>
<dbReference type="InterPro" id="IPR017562">
    <property type="entry name" value="Cyt_c_biogenesis_CcsA"/>
</dbReference>
<feature type="transmembrane region" description="Helical" evidence="6">
    <location>
        <begin position="145"/>
        <end position="163"/>
    </location>
</feature>
<sequence>MSSVPHDLMEGLEKPSFLRQLRPLDWAWAAVVLAGAVFVYVHFINEMWYWQEIILAMAAGGLIAVGWRWRAMQVFSLVVAVVSLFAIWLYGSDYNAQMTNPILHYALSSPAGIAWMNGLLLASTAAYVLGLVAKSDRLSELSLRAGSWLAWSGVGMGFISLMVRWRESYLIRPSFGHIPVSNLFDVFVLFCSLTTLLYLYFESKYRNRALGALAMLIVSAAVGFLIYYTVVWHADKIEPLIPALQSFWMKIHVPANFIGYGAFSFAAMVGAAYLVRLRAERVNPDGRIARRLPSLELMDNVMYSYNALGFAFFTLATILGALWAAEAWGGYWSWDPKETWALIVWLNYAAWLHMRFTKGWRGKPMALWSLVGLGVVTFCFLGVNIWLSGLHSYGKL</sequence>
<keyword evidence="4 6" id="KW-1133">Transmembrane helix</keyword>
<name>A0A1A6C3R7_9GAMM</name>
<comment type="subcellular location">
    <subcellularLocation>
        <location evidence="1">Membrane</location>
        <topology evidence="1">Multi-pass membrane protein</topology>
    </subcellularLocation>
</comment>
<evidence type="ECO:0000256" key="6">
    <source>
        <dbReference type="SAM" id="Phobius"/>
    </source>
</evidence>
<dbReference type="InterPro" id="IPR002541">
    <property type="entry name" value="Cyt_c_assembly"/>
</dbReference>
<evidence type="ECO:0000313" key="9">
    <source>
        <dbReference type="Proteomes" id="UP000029273"/>
    </source>
</evidence>
<feature type="transmembrane region" description="Helical" evidence="6">
    <location>
        <begin position="213"/>
        <end position="234"/>
    </location>
</feature>
<keyword evidence="2 6" id="KW-0812">Transmembrane</keyword>
<keyword evidence="9" id="KW-1185">Reference proteome</keyword>
<reference evidence="8 9" key="1">
    <citation type="journal article" date="2014" name="Genome Announc.">
        <title>Draft Genome Sequence of the Iron-Oxidizing, Acidophilic, and Halotolerant 'Thiobacillus prosperus' Type Strain DSM 5130.</title>
        <authorList>
            <person name="Ossandon F.J."/>
            <person name="Cardenas J.P."/>
            <person name="Corbett M."/>
            <person name="Quatrini R."/>
            <person name="Holmes D.S."/>
            <person name="Watkin E."/>
        </authorList>
    </citation>
    <scope>NUCLEOTIDE SEQUENCE [LARGE SCALE GENOMIC DNA]</scope>
    <source>
        <strain evidence="8 9">DSM 5130</strain>
    </source>
</reference>
<evidence type="ECO:0000259" key="7">
    <source>
        <dbReference type="Pfam" id="PF01578"/>
    </source>
</evidence>
<evidence type="ECO:0000256" key="1">
    <source>
        <dbReference type="ARBA" id="ARBA00004141"/>
    </source>
</evidence>
<dbReference type="GO" id="GO:0005886">
    <property type="term" value="C:plasma membrane"/>
    <property type="evidence" value="ECO:0007669"/>
    <property type="project" value="TreeGrafter"/>
</dbReference>
<feature type="transmembrane region" description="Helical" evidence="6">
    <location>
        <begin position="337"/>
        <end position="354"/>
    </location>
</feature>
<proteinExistence type="predicted"/>
<feature type="transmembrane region" description="Helical" evidence="6">
    <location>
        <begin position="300"/>
        <end position="325"/>
    </location>
</feature>
<dbReference type="PANTHER" id="PTHR30071:SF1">
    <property type="entry name" value="CYTOCHROME B_B6 PROTEIN-RELATED"/>
    <property type="match status" value="1"/>
</dbReference>
<evidence type="ECO:0000256" key="5">
    <source>
        <dbReference type="ARBA" id="ARBA00023136"/>
    </source>
</evidence>
<dbReference type="GO" id="GO:0017004">
    <property type="term" value="P:cytochrome complex assembly"/>
    <property type="evidence" value="ECO:0007669"/>
    <property type="project" value="UniProtKB-KW"/>
</dbReference>
<keyword evidence="5 6" id="KW-0472">Membrane</keyword>
<feature type="transmembrane region" description="Helical" evidence="6">
    <location>
        <begin position="183"/>
        <end position="201"/>
    </location>
</feature>
<dbReference type="NCBIfam" id="TIGR03144">
    <property type="entry name" value="cytochr_II_ccsB"/>
    <property type="match status" value="1"/>
</dbReference>
<evidence type="ECO:0000256" key="3">
    <source>
        <dbReference type="ARBA" id="ARBA00022748"/>
    </source>
</evidence>
<dbReference type="EMBL" id="JQSG02000003">
    <property type="protein sequence ID" value="OBS09203.1"/>
    <property type="molecule type" value="Genomic_DNA"/>
</dbReference>
<evidence type="ECO:0000256" key="4">
    <source>
        <dbReference type="ARBA" id="ARBA00022989"/>
    </source>
</evidence>
<dbReference type="RefSeq" id="WP_038089147.1">
    <property type="nucleotide sequence ID" value="NZ_JQSG02000003.1"/>
</dbReference>
<gene>
    <name evidence="8" type="ORF">Thpro_021531</name>
</gene>
<organism evidence="8 9">
    <name type="scientific">Acidihalobacter prosperus</name>
    <dbReference type="NCBI Taxonomy" id="160660"/>
    <lineage>
        <taxon>Bacteria</taxon>
        <taxon>Pseudomonadati</taxon>
        <taxon>Pseudomonadota</taxon>
        <taxon>Gammaproteobacteria</taxon>
        <taxon>Chromatiales</taxon>
        <taxon>Ectothiorhodospiraceae</taxon>
        <taxon>Acidihalobacter</taxon>
    </lineage>
</organism>
<feature type="transmembrane region" description="Helical" evidence="6">
    <location>
        <begin position="74"/>
        <end position="91"/>
    </location>
</feature>
<accession>A0A1A6C3R7</accession>
<feature type="transmembrane region" description="Helical" evidence="6">
    <location>
        <begin position="49"/>
        <end position="67"/>
    </location>
</feature>
<evidence type="ECO:0000256" key="2">
    <source>
        <dbReference type="ARBA" id="ARBA00022692"/>
    </source>
</evidence>
<feature type="transmembrane region" description="Helical" evidence="6">
    <location>
        <begin position="24"/>
        <end position="43"/>
    </location>
</feature>
<evidence type="ECO:0000313" key="8">
    <source>
        <dbReference type="EMBL" id="OBS09203.1"/>
    </source>
</evidence>
<dbReference type="Pfam" id="PF01578">
    <property type="entry name" value="Cytochrom_C_asm"/>
    <property type="match status" value="1"/>
</dbReference>
<dbReference type="STRING" id="160660.BJI67_02110"/>
<feature type="transmembrane region" description="Helical" evidence="6">
    <location>
        <begin position="111"/>
        <end position="133"/>
    </location>
</feature>
<dbReference type="AlphaFoldDB" id="A0A1A6C3R7"/>
<protein>
    <submittedName>
        <fullName evidence="8">Cytochrome c-type biogenesis protein CcsA/ResC</fullName>
    </submittedName>
</protein>
<dbReference type="GO" id="GO:0020037">
    <property type="term" value="F:heme binding"/>
    <property type="evidence" value="ECO:0007669"/>
    <property type="project" value="InterPro"/>
</dbReference>
<dbReference type="OrthoDB" id="9761451at2"/>